<keyword evidence="4" id="KW-1185">Reference proteome</keyword>
<feature type="signal peptide" evidence="2">
    <location>
        <begin position="1"/>
        <end position="22"/>
    </location>
</feature>
<dbReference type="Proteomes" id="UP000310017">
    <property type="component" value="Chromosome"/>
</dbReference>
<sequence length="248" mass="28402">MKITSRLSLSIVCCLMVKNIMAQLTDIKSSAASTVTTGIAAGRYAFESMLTKKVEVFGDAYKKRQYYYLYSEVILVEIKDNLRNVYTALDDLETRNNATTVFYSFRKKRIQRKIDQIRKRLGNISNSVNALSSLTSFVSNLDPTKPHQQSTINKAHNINNLNSEDTMESDGLKGMFLDDYGDIEKRDWGSFNIKSIGWNNINVKAFTKTGERMNYHQNLQLTLRKSSNEIQELSNEVESNRLIRILLN</sequence>
<feature type="coiled-coil region" evidence="1">
    <location>
        <begin position="75"/>
        <end position="127"/>
    </location>
</feature>
<dbReference type="EMBL" id="CP040710">
    <property type="protein sequence ID" value="QCX00664.1"/>
    <property type="molecule type" value="Genomic_DNA"/>
</dbReference>
<gene>
    <name evidence="3" type="ORF">FGM00_11305</name>
</gene>
<feature type="chain" id="PRO_5022789941" evidence="2">
    <location>
        <begin position="23"/>
        <end position="248"/>
    </location>
</feature>
<dbReference type="RefSeq" id="WP_138853009.1">
    <property type="nucleotide sequence ID" value="NZ_CP040710.1"/>
</dbReference>
<organism evidence="3 4">
    <name type="scientific">Aggregatimonas sangjinii</name>
    <dbReference type="NCBI Taxonomy" id="2583587"/>
    <lineage>
        <taxon>Bacteria</taxon>
        <taxon>Pseudomonadati</taxon>
        <taxon>Bacteroidota</taxon>
        <taxon>Flavobacteriia</taxon>
        <taxon>Flavobacteriales</taxon>
        <taxon>Flavobacteriaceae</taxon>
        <taxon>Aggregatimonas</taxon>
    </lineage>
</organism>
<name>A0A5B7SVI3_9FLAO</name>
<dbReference type="KEGG" id="asag:FGM00_11305"/>
<dbReference type="AlphaFoldDB" id="A0A5B7SVI3"/>
<protein>
    <submittedName>
        <fullName evidence="3">Uncharacterized protein</fullName>
    </submittedName>
</protein>
<evidence type="ECO:0000313" key="4">
    <source>
        <dbReference type="Proteomes" id="UP000310017"/>
    </source>
</evidence>
<evidence type="ECO:0000256" key="1">
    <source>
        <dbReference type="SAM" id="Coils"/>
    </source>
</evidence>
<evidence type="ECO:0000313" key="3">
    <source>
        <dbReference type="EMBL" id="QCX00664.1"/>
    </source>
</evidence>
<proteinExistence type="predicted"/>
<accession>A0A5B7SVI3</accession>
<reference evidence="3 4" key="1">
    <citation type="submission" date="2019-05" db="EMBL/GenBank/DDBJ databases">
        <title>Genome sequencing of F202Z8.</title>
        <authorList>
            <person name="Kwon Y.M."/>
        </authorList>
    </citation>
    <scope>NUCLEOTIDE SEQUENCE [LARGE SCALE GENOMIC DNA]</scope>
    <source>
        <strain evidence="3 4">F202Z8</strain>
    </source>
</reference>
<keyword evidence="2" id="KW-0732">Signal</keyword>
<evidence type="ECO:0000256" key="2">
    <source>
        <dbReference type="SAM" id="SignalP"/>
    </source>
</evidence>
<keyword evidence="1" id="KW-0175">Coiled coil</keyword>